<evidence type="ECO:0000256" key="4">
    <source>
        <dbReference type="ARBA" id="ARBA00022741"/>
    </source>
</evidence>
<dbReference type="SUPFAM" id="SSF52374">
    <property type="entry name" value="Nucleotidylyl transferase"/>
    <property type="match status" value="1"/>
</dbReference>
<evidence type="ECO:0000259" key="11">
    <source>
        <dbReference type="Pfam" id="PF00133"/>
    </source>
</evidence>
<dbReference type="Gene3D" id="1.10.730.20">
    <property type="match status" value="1"/>
</dbReference>
<feature type="domain" description="Methionyl/Valyl/Leucyl/Isoleucyl-tRNA synthetase anticodon-binding" evidence="12">
    <location>
        <begin position="714"/>
        <end position="840"/>
    </location>
</feature>
<evidence type="ECO:0000256" key="8">
    <source>
        <dbReference type="ARBA" id="ARBA00025217"/>
    </source>
</evidence>
<dbReference type="GO" id="GO:0000049">
    <property type="term" value="F:tRNA binding"/>
    <property type="evidence" value="ECO:0007669"/>
    <property type="project" value="InterPro"/>
</dbReference>
<comment type="subcellular location">
    <subcellularLocation>
        <location evidence="10">Cytoplasm</location>
    </subcellularLocation>
</comment>
<dbReference type="Pfam" id="PF08264">
    <property type="entry name" value="Anticodon_1"/>
    <property type="match status" value="1"/>
</dbReference>
<dbReference type="GO" id="GO:0004822">
    <property type="term" value="F:isoleucine-tRNA ligase activity"/>
    <property type="evidence" value="ECO:0007669"/>
    <property type="project" value="UniProtKB-UniRule"/>
</dbReference>
<feature type="binding site" evidence="10">
    <location>
        <position position="591"/>
    </location>
    <ligand>
        <name>L-isoleucyl-5'-AMP</name>
        <dbReference type="ChEBI" id="CHEBI:178002"/>
    </ligand>
</feature>
<dbReference type="CDD" id="cd07960">
    <property type="entry name" value="Anticodon_Ia_Ile_BEm"/>
    <property type="match status" value="1"/>
</dbReference>
<dbReference type="InterPro" id="IPR009008">
    <property type="entry name" value="Val/Leu/Ile-tRNA-synth_edit"/>
</dbReference>
<comment type="similarity">
    <text evidence="1 10">Belongs to the class-I aminoacyl-tRNA synthetase family. IleS type 1 subfamily.</text>
</comment>
<dbReference type="GO" id="GO:0005524">
    <property type="term" value="F:ATP binding"/>
    <property type="evidence" value="ECO:0007669"/>
    <property type="project" value="UniProtKB-UniRule"/>
</dbReference>
<feature type="domain" description="Aminoacyl-tRNA synthetase class Ia" evidence="11">
    <location>
        <begin position="33"/>
        <end position="670"/>
    </location>
</feature>
<feature type="short sequence motif" description="'KMSKS' region" evidence="10">
    <location>
        <begin position="632"/>
        <end position="636"/>
    </location>
</feature>
<dbReference type="InterPro" id="IPR023585">
    <property type="entry name" value="Ile-tRNA-ligase_type1"/>
</dbReference>
<evidence type="ECO:0000313" key="14">
    <source>
        <dbReference type="Proteomes" id="UP001317532"/>
    </source>
</evidence>
<comment type="domain">
    <text evidence="10">IleRS has two distinct active sites: one for aminoacylation and one for editing. The misactivated valine is translocated from the active site to the editing site, which sterically excludes the correctly activated isoleucine. The single editing site contains two valyl binding pockets, one specific for each substrate (Val-AMP or Val-tRNA(Ile)).</text>
</comment>
<keyword evidence="14" id="KW-1185">Reference proteome</keyword>
<dbReference type="EC" id="6.1.1.5" evidence="10"/>
<evidence type="ECO:0000256" key="9">
    <source>
        <dbReference type="ARBA" id="ARBA00048359"/>
    </source>
</evidence>
<dbReference type="PROSITE" id="PS00178">
    <property type="entry name" value="AA_TRNA_LIGASE_I"/>
    <property type="match status" value="1"/>
</dbReference>
<dbReference type="PANTHER" id="PTHR42765">
    <property type="entry name" value="SOLEUCYL-TRNA SYNTHETASE"/>
    <property type="match status" value="1"/>
</dbReference>
<dbReference type="PRINTS" id="PR00984">
    <property type="entry name" value="TRNASYNTHILE"/>
</dbReference>
<dbReference type="GO" id="GO:0005829">
    <property type="term" value="C:cytosol"/>
    <property type="evidence" value="ECO:0007669"/>
    <property type="project" value="TreeGrafter"/>
</dbReference>
<dbReference type="GO" id="GO:0002161">
    <property type="term" value="F:aminoacyl-tRNA deacylase activity"/>
    <property type="evidence" value="ECO:0007669"/>
    <property type="project" value="InterPro"/>
</dbReference>
<keyword evidence="2 10" id="KW-0963">Cytoplasm</keyword>
<comment type="subunit">
    <text evidence="10">Monomer.</text>
</comment>
<dbReference type="EMBL" id="AP025523">
    <property type="protein sequence ID" value="BDE07735.1"/>
    <property type="molecule type" value="Genomic_DNA"/>
</dbReference>
<dbReference type="HAMAP" id="MF_02002">
    <property type="entry name" value="Ile_tRNA_synth_type1"/>
    <property type="match status" value="1"/>
</dbReference>
<gene>
    <name evidence="10 13" type="primary">ileS</name>
    <name evidence="13" type="ORF">WPS_30110</name>
</gene>
<proteinExistence type="inferred from homology"/>
<keyword evidence="3 10" id="KW-0436">Ligase</keyword>
<comment type="catalytic activity">
    <reaction evidence="9 10">
        <text>tRNA(Ile) + L-isoleucine + ATP = L-isoleucyl-tRNA(Ile) + AMP + diphosphate</text>
        <dbReference type="Rhea" id="RHEA:11060"/>
        <dbReference type="Rhea" id="RHEA-COMP:9666"/>
        <dbReference type="Rhea" id="RHEA-COMP:9695"/>
        <dbReference type="ChEBI" id="CHEBI:30616"/>
        <dbReference type="ChEBI" id="CHEBI:33019"/>
        <dbReference type="ChEBI" id="CHEBI:58045"/>
        <dbReference type="ChEBI" id="CHEBI:78442"/>
        <dbReference type="ChEBI" id="CHEBI:78528"/>
        <dbReference type="ChEBI" id="CHEBI:456215"/>
        <dbReference type="EC" id="6.1.1.5"/>
    </reaction>
</comment>
<evidence type="ECO:0000256" key="6">
    <source>
        <dbReference type="ARBA" id="ARBA00022917"/>
    </source>
</evidence>
<evidence type="ECO:0000256" key="2">
    <source>
        <dbReference type="ARBA" id="ARBA00022490"/>
    </source>
</evidence>
<feature type="binding site" evidence="10">
    <location>
        <position position="635"/>
    </location>
    <ligand>
        <name>ATP</name>
        <dbReference type="ChEBI" id="CHEBI:30616"/>
    </ligand>
</feature>
<keyword evidence="7 10" id="KW-0030">Aminoacyl-tRNA synthetase</keyword>
<name>A0AAN1XZF0_UNVUL</name>
<dbReference type="Gene3D" id="3.40.50.620">
    <property type="entry name" value="HUPs"/>
    <property type="match status" value="2"/>
</dbReference>
<comment type="function">
    <text evidence="8 10">Catalyzes the attachment of isoleucine to tRNA(Ile). As IleRS can inadvertently accommodate and process structurally similar amino acids such as valine, to avoid such errors it has two additional distinct tRNA(Ile)-dependent editing activities. One activity is designated as 'pretransfer' editing and involves the hydrolysis of activated Val-AMP. The other activity is designated 'posttransfer' editing and involves deacylation of mischarged Val-tRNA(Ile).</text>
</comment>
<dbReference type="SUPFAM" id="SSF47323">
    <property type="entry name" value="Anticodon-binding domain of a subclass of class I aminoacyl-tRNA synthetases"/>
    <property type="match status" value="1"/>
</dbReference>
<dbReference type="InterPro" id="IPR013155">
    <property type="entry name" value="M/V/L/I-tRNA-synth_anticd-bd"/>
</dbReference>
<organism evidence="13 14">
    <name type="scientific">Vulcanimicrobium alpinum</name>
    <dbReference type="NCBI Taxonomy" id="3016050"/>
    <lineage>
        <taxon>Bacteria</taxon>
        <taxon>Bacillati</taxon>
        <taxon>Vulcanimicrobiota</taxon>
        <taxon>Vulcanimicrobiia</taxon>
        <taxon>Vulcanimicrobiales</taxon>
        <taxon>Vulcanimicrobiaceae</taxon>
        <taxon>Vulcanimicrobium</taxon>
    </lineage>
</organism>
<protein>
    <recommendedName>
        <fullName evidence="10">Isoleucine--tRNA ligase</fullName>
        <ecNumber evidence="10">6.1.1.5</ecNumber>
    </recommendedName>
    <alternativeName>
        <fullName evidence="10">Isoleucyl-tRNA synthetase</fullName>
        <shortName evidence="10">IleRS</shortName>
    </alternativeName>
</protein>
<dbReference type="PANTHER" id="PTHR42765:SF1">
    <property type="entry name" value="ISOLEUCINE--TRNA LIGASE, MITOCHONDRIAL"/>
    <property type="match status" value="1"/>
</dbReference>
<dbReference type="InterPro" id="IPR002300">
    <property type="entry name" value="aa-tRNA-synth_Ia"/>
</dbReference>
<sequence length="947" mass="104980">MPDADRDYRWSLNLPKTDFPMRAELPKREPARVAWWADRRTYLTRLERNGRDGGAPFILHDGPPYANGDMHMGTFLNRFLKDALVKIHLLDGRYADFVPGWDMHGLPIEKETLKHLKLDFRTADPIELRRACRERALYWLDRQRSQMLRMGASFGRFDDPYMTIAPEFEATIVETLADLAERDYLYKGLRSTLWCVYDETALAEAEIEYKDHTSPSVYVRFPASAAQRAALLEKFGLTDDGTPLSIAIWTTTPWTLPANVAVALSPTATYGVYRIGNEDVIVAAALAADVLARFPRHAELVEAQPSPSPQATLRGEAVGATLDRLAVRHPFLDRDSLVILADYVELETGTGAVHTAPGHGEVDFDSGVEYGLPVINPVDGGGRFTAEAGPYAGAFIFDANARIVEDLRASGALIANESYEHSYPHCWRCKNPVVYRATSQWFIGMDRHGLRERAAGAVRTVEFFPAWGATRMSQMVENHPEWCVSRQRAWGTPIPALACGSCSESFLSPELARAFAAAMRARSFDEGNASDLWWTEDWRAFAPAGLACPRCGGTDLQKERNIVDIWFESGVTWRAVLVERGMKYPADAYLEGGDQYRGWFRSNLVTSVAVEDRAPYERVIAHGWVVDQHGHAMHKSAGNYIAADEAIAKYGADVLRLWVASAEFTGDIRLGAHLLDNVSNVYRNLRNRLRWFLGSVEGLTPDAIVPRAAMEPLDRLALAALDAFATEVGEHYRAFRLHDAYVAIQKFDVDDLSRFYVDALKDRLYSGAPERRASAQSALLAIFRTMCVLLAPVLSFTAEEAWQHLDPALRGDAESVFDLALPQPVAADADALATWALLKELRAQVAANEGVRDFQLDARVDVAPDLHERFAALGDSLREALVVSALRGIGRSADGTAKVVTLPAQGEKCQRCWKYLPLGADPEHPDLHAECAAIVRALETAAAPASP</sequence>
<dbReference type="GO" id="GO:0006428">
    <property type="term" value="P:isoleucyl-tRNA aminoacylation"/>
    <property type="evidence" value="ECO:0007669"/>
    <property type="project" value="UniProtKB-UniRule"/>
</dbReference>
<keyword evidence="4 10" id="KW-0547">Nucleotide-binding</keyword>
<dbReference type="Proteomes" id="UP001317532">
    <property type="component" value="Chromosome"/>
</dbReference>
<evidence type="ECO:0000256" key="7">
    <source>
        <dbReference type="ARBA" id="ARBA00023146"/>
    </source>
</evidence>
<dbReference type="InterPro" id="IPR050081">
    <property type="entry name" value="Ile-tRNA_ligase"/>
</dbReference>
<reference evidence="13 14" key="1">
    <citation type="journal article" date="2022" name="ISME Commun">
        <title>Vulcanimicrobium alpinus gen. nov. sp. nov., the first cultivated representative of the candidate phylum 'Eremiobacterota', is a metabolically versatile aerobic anoxygenic phototroph.</title>
        <authorList>
            <person name="Yabe S."/>
            <person name="Muto K."/>
            <person name="Abe K."/>
            <person name="Yokota A."/>
            <person name="Staudigel H."/>
            <person name="Tebo B.M."/>
        </authorList>
    </citation>
    <scope>NUCLEOTIDE SEQUENCE [LARGE SCALE GENOMIC DNA]</scope>
    <source>
        <strain evidence="13 14">WC8-2</strain>
    </source>
</reference>
<dbReference type="Gene3D" id="1.10.10.830">
    <property type="entry name" value="Ile-tRNA synthetase CP2 domain-like"/>
    <property type="match status" value="1"/>
</dbReference>
<dbReference type="KEGG" id="vab:WPS_30110"/>
<accession>A0AAN1XZF0</accession>
<dbReference type="InterPro" id="IPR001412">
    <property type="entry name" value="aa-tRNA-synth_I_CS"/>
</dbReference>
<keyword evidence="6 10" id="KW-0648">Protein biosynthesis</keyword>
<dbReference type="Pfam" id="PF00133">
    <property type="entry name" value="tRNA-synt_1"/>
    <property type="match status" value="1"/>
</dbReference>
<dbReference type="SUPFAM" id="SSF50677">
    <property type="entry name" value="ValRS/IleRS/LeuRS editing domain"/>
    <property type="match status" value="1"/>
</dbReference>
<dbReference type="RefSeq" id="WP_317995309.1">
    <property type="nucleotide sequence ID" value="NZ_AP025523.1"/>
</dbReference>
<dbReference type="InterPro" id="IPR014729">
    <property type="entry name" value="Rossmann-like_a/b/a_fold"/>
</dbReference>
<dbReference type="AlphaFoldDB" id="A0AAN1XZF0"/>
<comment type="caution">
    <text evidence="10">Lacks conserved residue(s) required for the propagation of feature annotation.</text>
</comment>
<evidence type="ECO:0000256" key="5">
    <source>
        <dbReference type="ARBA" id="ARBA00022840"/>
    </source>
</evidence>
<dbReference type="InterPro" id="IPR002301">
    <property type="entry name" value="Ile-tRNA-ligase"/>
</dbReference>
<dbReference type="InterPro" id="IPR009080">
    <property type="entry name" value="tRNAsynth_Ia_anticodon-bd"/>
</dbReference>
<keyword evidence="5 10" id="KW-0067">ATP-binding</keyword>
<evidence type="ECO:0000313" key="13">
    <source>
        <dbReference type="EMBL" id="BDE07735.1"/>
    </source>
</evidence>
<evidence type="ECO:0000259" key="12">
    <source>
        <dbReference type="Pfam" id="PF08264"/>
    </source>
</evidence>
<feature type="short sequence motif" description="'HIGH' region" evidence="10">
    <location>
        <begin position="64"/>
        <end position="74"/>
    </location>
</feature>
<evidence type="ECO:0000256" key="1">
    <source>
        <dbReference type="ARBA" id="ARBA00006887"/>
    </source>
</evidence>
<evidence type="ECO:0000256" key="3">
    <source>
        <dbReference type="ARBA" id="ARBA00022598"/>
    </source>
</evidence>
<dbReference type="NCBIfam" id="TIGR00392">
    <property type="entry name" value="ileS"/>
    <property type="match status" value="1"/>
</dbReference>
<dbReference type="InterPro" id="IPR033708">
    <property type="entry name" value="Anticodon_Ile_BEm"/>
</dbReference>
<dbReference type="Gene3D" id="3.90.740.10">
    <property type="entry name" value="Valyl/Leucyl/Isoleucyl-tRNA synthetase, editing domain"/>
    <property type="match status" value="1"/>
</dbReference>
<evidence type="ECO:0000256" key="10">
    <source>
        <dbReference type="HAMAP-Rule" id="MF_02002"/>
    </source>
</evidence>